<dbReference type="NCBIfam" id="TIGR00797">
    <property type="entry name" value="matE"/>
    <property type="match status" value="1"/>
</dbReference>
<dbReference type="EMBL" id="QVFD01000002">
    <property type="protein sequence ID" value="RGC50341.1"/>
    <property type="molecule type" value="Genomic_DNA"/>
</dbReference>
<dbReference type="InterPro" id="IPR002528">
    <property type="entry name" value="MATE_fam"/>
</dbReference>
<dbReference type="PANTHER" id="PTHR43549:SF3">
    <property type="entry name" value="MULTIDRUG RESISTANCE PROTEIN YPNP-RELATED"/>
    <property type="match status" value="1"/>
</dbReference>
<keyword evidence="5 7" id="KW-1133">Transmembrane helix</keyword>
<comment type="subcellular location">
    <subcellularLocation>
        <location evidence="1">Cell membrane</location>
        <topology evidence="1">Multi-pass membrane protein</topology>
    </subcellularLocation>
</comment>
<keyword evidence="6 7" id="KW-0472">Membrane</keyword>
<keyword evidence="4 7" id="KW-0812">Transmembrane</keyword>
<feature type="transmembrane region" description="Helical" evidence="7">
    <location>
        <begin position="418"/>
        <end position="440"/>
    </location>
</feature>
<proteinExistence type="predicted"/>
<feature type="transmembrane region" description="Helical" evidence="7">
    <location>
        <begin position="170"/>
        <end position="188"/>
    </location>
</feature>
<keyword evidence="3" id="KW-1003">Cell membrane</keyword>
<dbReference type="PIRSF" id="PIRSF006603">
    <property type="entry name" value="DinF"/>
    <property type="match status" value="1"/>
</dbReference>
<accession>A0A3E2XQH2</accession>
<feature type="transmembrane region" description="Helical" evidence="7">
    <location>
        <begin position="17"/>
        <end position="37"/>
    </location>
</feature>
<organism evidence="8 9">
    <name type="scientific">Coprococcus catus</name>
    <dbReference type="NCBI Taxonomy" id="116085"/>
    <lineage>
        <taxon>Bacteria</taxon>
        <taxon>Bacillati</taxon>
        <taxon>Bacillota</taxon>
        <taxon>Clostridia</taxon>
        <taxon>Lachnospirales</taxon>
        <taxon>Lachnospiraceae</taxon>
        <taxon>Coprococcus</taxon>
    </lineage>
</organism>
<dbReference type="GO" id="GO:0005886">
    <property type="term" value="C:plasma membrane"/>
    <property type="evidence" value="ECO:0007669"/>
    <property type="project" value="UniProtKB-SubCell"/>
</dbReference>
<feature type="transmembrane region" description="Helical" evidence="7">
    <location>
        <begin position="57"/>
        <end position="83"/>
    </location>
</feature>
<evidence type="ECO:0000256" key="2">
    <source>
        <dbReference type="ARBA" id="ARBA00022448"/>
    </source>
</evidence>
<evidence type="ECO:0000256" key="5">
    <source>
        <dbReference type="ARBA" id="ARBA00022989"/>
    </source>
</evidence>
<dbReference type="InterPro" id="IPR048279">
    <property type="entry name" value="MdtK-like"/>
</dbReference>
<evidence type="ECO:0000256" key="4">
    <source>
        <dbReference type="ARBA" id="ARBA00022692"/>
    </source>
</evidence>
<dbReference type="AlphaFoldDB" id="A0A3E2XQH2"/>
<comment type="caution">
    <text evidence="8">The sequence shown here is derived from an EMBL/GenBank/DDBJ whole genome shotgun (WGS) entry which is preliminary data.</text>
</comment>
<feature type="transmembrane region" description="Helical" evidence="7">
    <location>
        <begin position="357"/>
        <end position="378"/>
    </location>
</feature>
<dbReference type="GO" id="GO:0042910">
    <property type="term" value="F:xenobiotic transmembrane transporter activity"/>
    <property type="evidence" value="ECO:0007669"/>
    <property type="project" value="InterPro"/>
</dbReference>
<reference evidence="8 9" key="1">
    <citation type="submission" date="2018-08" db="EMBL/GenBank/DDBJ databases">
        <title>A genome reference for cultivated species of the human gut microbiota.</title>
        <authorList>
            <person name="Zou Y."/>
            <person name="Xue W."/>
            <person name="Luo G."/>
        </authorList>
    </citation>
    <scope>NUCLEOTIDE SEQUENCE [LARGE SCALE GENOMIC DNA]</scope>
    <source>
        <strain evidence="8 9">AM28-39</strain>
    </source>
</reference>
<keyword evidence="9" id="KW-1185">Reference proteome</keyword>
<name>A0A3E2XQH2_9FIRM</name>
<protein>
    <submittedName>
        <fullName evidence="8">MATE family efflux transporter</fullName>
    </submittedName>
</protein>
<dbReference type="PANTHER" id="PTHR43549">
    <property type="entry name" value="MULTIDRUG RESISTANCE PROTEIN YPNP-RELATED"/>
    <property type="match status" value="1"/>
</dbReference>
<keyword evidence="2" id="KW-0813">Transport</keyword>
<dbReference type="RefSeq" id="WP_117538919.1">
    <property type="nucleotide sequence ID" value="NZ_QVFD01000002.1"/>
</dbReference>
<dbReference type="OrthoDB" id="9776324at2"/>
<evidence type="ECO:0000313" key="9">
    <source>
        <dbReference type="Proteomes" id="UP000261231"/>
    </source>
</evidence>
<evidence type="ECO:0000256" key="1">
    <source>
        <dbReference type="ARBA" id="ARBA00004651"/>
    </source>
</evidence>
<feature type="transmembrane region" description="Helical" evidence="7">
    <location>
        <begin position="95"/>
        <end position="116"/>
    </location>
</feature>
<feature type="transmembrane region" description="Helical" evidence="7">
    <location>
        <begin position="136"/>
        <end position="158"/>
    </location>
</feature>
<feature type="transmembrane region" description="Helical" evidence="7">
    <location>
        <begin position="316"/>
        <end position="337"/>
    </location>
</feature>
<dbReference type="Pfam" id="PF01554">
    <property type="entry name" value="MatE"/>
    <property type="match status" value="2"/>
</dbReference>
<feature type="transmembrane region" description="Helical" evidence="7">
    <location>
        <begin position="390"/>
        <end position="412"/>
    </location>
</feature>
<dbReference type="Proteomes" id="UP000261231">
    <property type="component" value="Unassembled WGS sequence"/>
</dbReference>
<evidence type="ECO:0000313" key="8">
    <source>
        <dbReference type="EMBL" id="RGC50341.1"/>
    </source>
</evidence>
<evidence type="ECO:0000256" key="7">
    <source>
        <dbReference type="SAM" id="Phobius"/>
    </source>
</evidence>
<evidence type="ECO:0000256" key="6">
    <source>
        <dbReference type="ARBA" id="ARBA00023136"/>
    </source>
</evidence>
<dbReference type="InterPro" id="IPR052031">
    <property type="entry name" value="Membrane_Transporter-Flippase"/>
</dbReference>
<dbReference type="CDD" id="cd13138">
    <property type="entry name" value="MATE_yoeA_like"/>
    <property type="match status" value="1"/>
</dbReference>
<feature type="transmembrane region" description="Helical" evidence="7">
    <location>
        <begin position="194"/>
        <end position="216"/>
    </location>
</feature>
<evidence type="ECO:0000256" key="3">
    <source>
        <dbReference type="ARBA" id="ARBA00022475"/>
    </source>
</evidence>
<dbReference type="GO" id="GO:0015297">
    <property type="term" value="F:antiporter activity"/>
    <property type="evidence" value="ECO:0007669"/>
    <property type="project" value="InterPro"/>
</dbReference>
<gene>
    <name evidence="8" type="ORF">DW747_02940</name>
</gene>
<sequence>MARDNQDLTKGPLARKILFFSAPLIVSNLLQVLFNVADIAVVGRFAGASALGSVGSTTILVTMFTSFLIGVSGGINVLTALYLGSGERKGVRETVHSAFLFSILTGLTLLLIGAIFSKGILELLNTKPELIDGAVLYIRIYFLGMPALAVYNFGNAVFSAAGDTKRPLKYLSMAGVVNIILNLFFVIVCKMDVAGVAVSSIISQYLSAAMISVALFRSGDIYGLRRSELRLNRNKTVNIIRIGIPAGLQNAIFQIANLFVQAGVNSFDATMVAGNAAAANADALVYDVMTAFYTACGSFMGQNFGAGNRKRVRNSYLISLAYSFGIGMIMGLGLVLFGHQFLSLFSTDADVIKAGMIRLSIMGVCYGFSAFMDCTIMASRALGKSMIPMVIVIIGSCVFRVVWIYTVFAYFHTILSLYSLYIFSWGITAIAEIIYFVYIYKKRVC</sequence>